<dbReference type="EMBL" id="JABSTU010000005">
    <property type="protein sequence ID" value="KAH8030865.1"/>
    <property type="molecule type" value="Genomic_DNA"/>
</dbReference>
<evidence type="ECO:0000313" key="4">
    <source>
        <dbReference type="Proteomes" id="UP000821866"/>
    </source>
</evidence>
<dbReference type="Proteomes" id="UP000821866">
    <property type="component" value="Chromosome 3"/>
</dbReference>
<dbReference type="AlphaFoldDB" id="A0A9J6E9F3"/>
<sequence length="155" mass="17377">MCVSPKRCVPGCLLQKHLGCATVTVLSPHSLILRSIFGLIDISSIFSHVPAYQLACAVVLGAVVWQYITLMRKIYLIDCPGVVYPTGDTDTEIVLKGVVRVENIEDPQDHIPEVLDRVRPEYIVKTYKIDSWDNPEDFLEKLGRRSGKLLKVRTA</sequence>
<gene>
    <name evidence="3" type="ORF">HPB51_012205</name>
</gene>
<dbReference type="GO" id="GO:0005525">
    <property type="term" value="F:GTP binding"/>
    <property type="evidence" value="ECO:0007669"/>
    <property type="project" value="UniProtKB-KW"/>
</dbReference>
<dbReference type="InterPro" id="IPR050755">
    <property type="entry name" value="TRAFAC_YlqF/YawG_RiboMat"/>
</dbReference>
<dbReference type="PANTHER" id="PTHR11089:SF9">
    <property type="entry name" value="NUCLEOLAR GTP-BINDING PROTEIN 2"/>
    <property type="match status" value="1"/>
</dbReference>
<evidence type="ECO:0000256" key="2">
    <source>
        <dbReference type="ARBA" id="ARBA00023134"/>
    </source>
</evidence>
<keyword evidence="2" id="KW-0342">GTP-binding</keyword>
<dbReference type="VEuPathDB" id="VectorBase:LOC119163310"/>
<keyword evidence="1" id="KW-0547">Nucleotide-binding</keyword>
<accession>A0A9J6E9F3</accession>
<evidence type="ECO:0000256" key="1">
    <source>
        <dbReference type="ARBA" id="ARBA00022741"/>
    </source>
</evidence>
<keyword evidence="4" id="KW-1185">Reference proteome</keyword>
<reference evidence="3" key="1">
    <citation type="journal article" date="2020" name="Cell">
        <title>Large-Scale Comparative Analyses of Tick Genomes Elucidate Their Genetic Diversity and Vector Capacities.</title>
        <authorList>
            <consortium name="Tick Genome and Microbiome Consortium (TIGMIC)"/>
            <person name="Jia N."/>
            <person name="Wang J."/>
            <person name="Shi W."/>
            <person name="Du L."/>
            <person name="Sun Y."/>
            <person name="Zhan W."/>
            <person name="Jiang J.F."/>
            <person name="Wang Q."/>
            <person name="Zhang B."/>
            <person name="Ji P."/>
            <person name="Bell-Sakyi L."/>
            <person name="Cui X.M."/>
            <person name="Yuan T.T."/>
            <person name="Jiang B.G."/>
            <person name="Yang W.F."/>
            <person name="Lam T.T."/>
            <person name="Chang Q.C."/>
            <person name="Ding S.J."/>
            <person name="Wang X.J."/>
            <person name="Zhu J.G."/>
            <person name="Ruan X.D."/>
            <person name="Zhao L."/>
            <person name="Wei J.T."/>
            <person name="Ye R.Z."/>
            <person name="Que T.C."/>
            <person name="Du C.H."/>
            <person name="Zhou Y.H."/>
            <person name="Cheng J.X."/>
            <person name="Dai P.F."/>
            <person name="Guo W.B."/>
            <person name="Han X.H."/>
            <person name="Huang E.J."/>
            <person name="Li L.F."/>
            <person name="Wei W."/>
            <person name="Gao Y.C."/>
            <person name="Liu J.Z."/>
            <person name="Shao H.Z."/>
            <person name="Wang X."/>
            <person name="Wang C.C."/>
            <person name="Yang T.C."/>
            <person name="Huo Q.B."/>
            <person name="Li W."/>
            <person name="Chen H.Y."/>
            <person name="Chen S.E."/>
            <person name="Zhou L.G."/>
            <person name="Ni X.B."/>
            <person name="Tian J.H."/>
            <person name="Sheng Y."/>
            <person name="Liu T."/>
            <person name="Pan Y.S."/>
            <person name="Xia L.Y."/>
            <person name="Li J."/>
            <person name="Zhao F."/>
            <person name="Cao W.C."/>
        </authorList>
    </citation>
    <scope>NUCLEOTIDE SEQUENCE</scope>
    <source>
        <strain evidence="3">Rmic-2018</strain>
    </source>
</reference>
<organism evidence="3 4">
    <name type="scientific">Rhipicephalus microplus</name>
    <name type="common">Cattle tick</name>
    <name type="synonym">Boophilus microplus</name>
    <dbReference type="NCBI Taxonomy" id="6941"/>
    <lineage>
        <taxon>Eukaryota</taxon>
        <taxon>Metazoa</taxon>
        <taxon>Ecdysozoa</taxon>
        <taxon>Arthropoda</taxon>
        <taxon>Chelicerata</taxon>
        <taxon>Arachnida</taxon>
        <taxon>Acari</taxon>
        <taxon>Parasitiformes</taxon>
        <taxon>Ixodida</taxon>
        <taxon>Ixodoidea</taxon>
        <taxon>Ixodidae</taxon>
        <taxon>Rhipicephalinae</taxon>
        <taxon>Rhipicephalus</taxon>
        <taxon>Boophilus</taxon>
    </lineage>
</organism>
<evidence type="ECO:0000313" key="3">
    <source>
        <dbReference type="EMBL" id="KAH8030865.1"/>
    </source>
</evidence>
<reference evidence="3" key="2">
    <citation type="submission" date="2021-09" db="EMBL/GenBank/DDBJ databases">
        <authorList>
            <person name="Jia N."/>
            <person name="Wang J."/>
            <person name="Shi W."/>
            <person name="Du L."/>
            <person name="Sun Y."/>
            <person name="Zhan W."/>
            <person name="Jiang J."/>
            <person name="Wang Q."/>
            <person name="Zhang B."/>
            <person name="Ji P."/>
            <person name="Sakyi L.B."/>
            <person name="Cui X."/>
            <person name="Yuan T."/>
            <person name="Jiang B."/>
            <person name="Yang W."/>
            <person name="Lam T.T.-Y."/>
            <person name="Chang Q."/>
            <person name="Ding S."/>
            <person name="Wang X."/>
            <person name="Zhu J."/>
            <person name="Ruan X."/>
            <person name="Zhao L."/>
            <person name="Wei J."/>
            <person name="Que T."/>
            <person name="Du C."/>
            <person name="Cheng J."/>
            <person name="Dai P."/>
            <person name="Han X."/>
            <person name="Huang E."/>
            <person name="Gao Y."/>
            <person name="Liu J."/>
            <person name="Shao H."/>
            <person name="Ye R."/>
            <person name="Li L."/>
            <person name="Wei W."/>
            <person name="Wang X."/>
            <person name="Wang C."/>
            <person name="Huo Q."/>
            <person name="Li W."/>
            <person name="Guo W."/>
            <person name="Chen H."/>
            <person name="Chen S."/>
            <person name="Zhou L."/>
            <person name="Zhou L."/>
            <person name="Ni X."/>
            <person name="Tian J."/>
            <person name="Zhou Y."/>
            <person name="Sheng Y."/>
            <person name="Liu T."/>
            <person name="Pan Y."/>
            <person name="Xia L."/>
            <person name="Li J."/>
            <person name="Zhao F."/>
            <person name="Cao W."/>
        </authorList>
    </citation>
    <scope>NUCLEOTIDE SEQUENCE</scope>
    <source>
        <strain evidence="3">Rmic-2018</strain>
        <tissue evidence="3">Larvae</tissue>
    </source>
</reference>
<dbReference type="PANTHER" id="PTHR11089">
    <property type="entry name" value="GTP-BINDING PROTEIN-RELATED"/>
    <property type="match status" value="1"/>
</dbReference>
<protein>
    <submittedName>
        <fullName evidence="3">Uncharacterized protein</fullName>
    </submittedName>
</protein>
<comment type="caution">
    <text evidence="3">The sequence shown here is derived from an EMBL/GenBank/DDBJ whole genome shotgun (WGS) entry which is preliminary data.</text>
</comment>
<name>A0A9J6E9F3_RHIMP</name>
<proteinExistence type="predicted"/>
<dbReference type="GO" id="GO:0005730">
    <property type="term" value="C:nucleolus"/>
    <property type="evidence" value="ECO:0007669"/>
    <property type="project" value="TreeGrafter"/>
</dbReference>